<reference evidence="2" key="1">
    <citation type="journal article" date="2015" name="Nature">
        <title>Complex archaea that bridge the gap between prokaryotes and eukaryotes.</title>
        <authorList>
            <person name="Spang A."/>
            <person name="Saw J.H."/>
            <person name="Jorgensen S.L."/>
            <person name="Zaremba-Niedzwiedzka K."/>
            <person name="Martijn J."/>
            <person name="Lind A.E."/>
            <person name="van Eijk R."/>
            <person name="Schleper C."/>
            <person name="Guy L."/>
            <person name="Ettema T.J."/>
        </authorList>
    </citation>
    <scope>NUCLEOTIDE SEQUENCE</scope>
</reference>
<organism evidence="2">
    <name type="scientific">marine sediment metagenome</name>
    <dbReference type="NCBI Taxonomy" id="412755"/>
    <lineage>
        <taxon>unclassified sequences</taxon>
        <taxon>metagenomes</taxon>
        <taxon>ecological metagenomes</taxon>
    </lineage>
</organism>
<keyword evidence="1" id="KW-1133">Transmembrane helix</keyword>
<evidence type="ECO:0008006" key="3">
    <source>
        <dbReference type="Google" id="ProtNLM"/>
    </source>
</evidence>
<accession>A0A0F9D9J9</accession>
<dbReference type="EMBL" id="LAZR01042763">
    <property type="protein sequence ID" value="KKL08733.1"/>
    <property type="molecule type" value="Genomic_DNA"/>
</dbReference>
<dbReference type="AlphaFoldDB" id="A0A0F9D9J9"/>
<gene>
    <name evidence="2" type="ORF">LCGC14_2572910</name>
</gene>
<name>A0A0F9D9J9_9ZZZZ</name>
<keyword evidence="1" id="KW-0472">Membrane</keyword>
<proteinExistence type="predicted"/>
<evidence type="ECO:0000256" key="1">
    <source>
        <dbReference type="SAM" id="Phobius"/>
    </source>
</evidence>
<protein>
    <recommendedName>
        <fullName evidence="3">Holin</fullName>
    </recommendedName>
</protein>
<keyword evidence="1" id="KW-0812">Transmembrane</keyword>
<evidence type="ECO:0000313" key="2">
    <source>
        <dbReference type="EMBL" id="KKL08733.1"/>
    </source>
</evidence>
<sequence length="87" mass="9580">MSKMQQQTQERLVDGLAGTSLTAGVGMTLADFNVILETATLTIGLIAGVFALFFQARRWYRGKTMNAALKETQQKLDEALADKNDQQ</sequence>
<feature type="transmembrane region" description="Helical" evidence="1">
    <location>
        <begin position="12"/>
        <end position="29"/>
    </location>
</feature>
<comment type="caution">
    <text evidence="2">The sequence shown here is derived from an EMBL/GenBank/DDBJ whole genome shotgun (WGS) entry which is preliminary data.</text>
</comment>
<feature type="transmembrane region" description="Helical" evidence="1">
    <location>
        <begin position="35"/>
        <end position="54"/>
    </location>
</feature>